<dbReference type="SUPFAM" id="SSF55729">
    <property type="entry name" value="Acyl-CoA N-acyltransferases (Nat)"/>
    <property type="match status" value="1"/>
</dbReference>
<reference evidence="2 3" key="1">
    <citation type="submission" date="2009-06" db="EMBL/GenBank/DDBJ databases">
        <title>Complete sequence of Thermotogales bacterium TBF 19.5.1.</title>
        <authorList>
            <consortium name="US DOE Joint Genome Institute"/>
            <person name="Lucas S."/>
            <person name="Copeland A."/>
            <person name="Lapidus A."/>
            <person name="Glavina del Rio T."/>
            <person name="Tice H."/>
            <person name="Bruce D."/>
            <person name="Goodwin L."/>
            <person name="Pitluck S."/>
            <person name="Chertkov O."/>
            <person name="Brettin T."/>
            <person name="Detter J.C."/>
            <person name="Han C."/>
            <person name="Schmutz J."/>
            <person name="Larimer F."/>
            <person name="Land M."/>
            <person name="Hauser L."/>
            <person name="Kyrpides N."/>
            <person name="Ovchinnikova G."/>
            <person name="Noll K."/>
        </authorList>
    </citation>
    <scope>NUCLEOTIDE SEQUENCE [LARGE SCALE GENOMIC DNA]</scope>
    <source>
        <strain evidence="3">ATCC BAA-1733 / DSM 21960 / TBF 19.5.1</strain>
    </source>
</reference>
<dbReference type="Pfam" id="PF00583">
    <property type="entry name" value="Acetyltransf_1"/>
    <property type="match status" value="1"/>
</dbReference>
<dbReference type="HOGENOM" id="CLU_053649_0_0_0"/>
<feature type="domain" description="N-acetyltransferase" evidence="1">
    <location>
        <begin position="202"/>
        <end position="371"/>
    </location>
</feature>
<evidence type="ECO:0000313" key="3">
    <source>
        <dbReference type="Proteomes" id="UP000002382"/>
    </source>
</evidence>
<name>C5CFZ0_KOSOT</name>
<keyword evidence="3" id="KW-1185">Reference proteome</keyword>
<dbReference type="AlphaFoldDB" id="C5CFZ0"/>
<sequence>MRLVKVRSRRDIRNFVRLPFELYKNTPQWIPPLNTIIRNVITKGSPVMSVDREFFLVMDGRQPVARLGVYINRNVIEHGNRAGSFTLFESYNDVYVADLLFHAADNWFKEREIVRYIGTDSPTNGDDYKAILIRNFDDPPFVNANYNLPYYQELLEEIGFKMYKRFACFKYDLTKPIDEKHVRLIEEAKKRYDFRIVAPDMKNLDKVAWDLRLIMENSIPDEWIEARPPSYEEMLRIVDDMKKFSDPELIAIAYHGDEPIGFVGSSPNYNEILKELRGRLYPFGWLKLSRKRKSIKTFRLFVVFVVKNFQGKGVSFAMYYHVLQNAIRKGYVRAEGGNVDFENKKSFQDALAAGGELYKEYATFEKIIKPG</sequence>
<accession>C5CFZ0</accession>
<dbReference type="PANTHER" id="PTHR41368">
    <property type="entry name" value="PROTEIN YGHO"/>
    <property type="match status" value="1"/>
</dbReference>
<dbReference type="CDD" id="cd04301">
    <property type="entry name" value="NAT_SF"/>
    <property type="match status" value="1"/>
</dbReference>
<dbReference type="InterPro" id="IPR039968">
    <property type="entry name" value="BcerS-like"/>
</dbReference>
<dbReference type="PROSITE" id="PS51186">
    <property type="entry name" value="GNAT"/>
    <property type="match status" value="1"/>
</dbReference>
<dbReference type="InterPro" id="IPR000182">
    <property type="entry name" value="GNAT_dom"/>
</dbReference>
<dbReference type="STRING" id="521045.Kole_1800"/>
<dbReference type="Gene3D" id="3.40.630.30">
    <property type="match status" value="1"/>
</dbReference>
<dbReference type="eggNOG" id="COG0456">
    <property type="taxonomic scope" value="Bacteria"/>
</dbReference>
<evidence type="ECO:0000313" key="2">
    <source>
        <dbReference type="EMBL" id="ACR80484.1"/>
    </source>
</evidence>
<dbReference type="KEGG" id="kol:Kole_1800"/>
<evidence type="ECO:0000259" key="1">
    <source>
        <dbReference type="PROSITE" id="PS51186"/>
    </source>
</evidence>
<dbReference type="EMBL" id="CP001634">
    <property type="protein sequence ID" value="ACR80484.1"/>
    <property type="molecule type" value="Genomic_DNA"/>
</dbReference>
<reference evidence="2 3" key="2">
    <citation type="journal article" date="2011" name="J. Bacteriol.">
        <title>Genome Sequence of Kosmotoga olearia Strain TBF 19.5.1, a Thermophilic Bacterium with a Wide Growth Temperature Range, Isolated from the Troll B Oil Platform in the North Sea.</title>
        <authorList>
            <person name="Swithers K.S."/>
            <person name="Dipippo J.L."/>
            <person name="Bruce D.C."/>
            <person name="Detter C."/>
            <person name="Tapia R."/>
            <person name="Han S."/>
            <person name="Goodwin L.A."/>
            <person name="Han J."/>
            <person name="Woyke T."/>
            <person name="Pitluck S."/>
            <person name="Pennacchio L."/>
            <person name="Nolan M."/>
            <person name="Mikhailova N."/>
            <person name="Land M.L."/>
            <person name="Nesbo C.L."/>
            <person name="Gogarten J.P."/>
            <person name="Noll K.M."/>
        </authorList>
    </citation>
    <scope>NUCLEOTIDE SEQUENCE [LARGE SCALE GENOMIC DNA]</scope>
    <source>
        <strain evidence="3">ATCC BAA-1733 / DSM 21960 / TBF 19.5.1</strain>
    </source>
</reference>
<gene>
    <name evidence="2" type="ordered locus">Kole_1800</name>
</gene>
<dbReference type="Proteomes" id="UP000002382">
    <property type="component" value="Chromosome"/>
</dbReference>
<dbReference type="InterPro" id="IPR016181">
    <property type="entry name" value="Acyl_CoA_acyltransferase"/>
</dbReference>
<proteinExistence type="predicted"/>
<dbReference type="PANTHER" id="PTHR41368:SF1">
    <property type="entry name" value="PROTEIN YGHO"/>
    <property type="match status" value="1"/>
</dbReference>
<protein>
    <recommendedName>
        <fullName evidence="1">N-acetyltransferase domain-containing protein</fullName>
    </recommendedName>
</protein>
<dbReference type="RefSeq" id="WP_015869128.1">
    <property type="nucleotide sequence ID" value="NC_012785.1"/>
</dbReference>
<dbReference type="OrthoDB" id="9806005at2"/>
<dbReference type="GO" id="GO:0016747">
    <property type="term" value="F:acyltransferase activity, transferring groups other than amino-acyl groups"/>
    <property type="evidence" value="ECO:0007669"/>
    <property type="project" value="InterPro"/>
</dbReference>
<organism evidence="2 3">
    <name type="scientific">Kosmotoga olearia (strain ATCC BAA-1733 / DSM 21960 / TBF 19.5.1)</name>
    <dbReference type="NCBI Taxonomy" id="521045"/>
    <lineage>
        <taxon>Bacteria</taxon>
        <taxon>Thermotogati</taxon>
        <taxon>Thermotogota</taxon>
        <taxon>Thermotogae</taxon>
        <taxon>Kosmotogales</taxon>
        <taxon>Kosmotogaceae</taxon>
        <taxon>Kosmotoga</taxon>
    </lineage>
</organism>